<organism evidence="1 2">
    <name type="scientific">Pistacia atlantica</name>
    <dbReference type="NCBI Taxonomy" id="434234"/>
    <lineage>
        <taxon>Eukaryota</taxon>
        <taxon>Viridiplantae</taxon>
        <taxon>Streptophyta</taxon>
        <taxon>Embryophyta</taxon>
        <taxon>Tracheophyta</taxon>
        <taxon>Spermatophyta</taxon>
        <taxon>Magnoliopsida</taxon>
        <taxon>eudicotyledons</taxon>
        <taxon>Gunneridae</taxon>
        <taxon>Pentapetalae</taxon>
        <taxon>rosids</taxon>
        <taxon>malvids</taxon>
        <taxon>Sapindales</taxon>
        <taxon>Anacardiaceae</taxon>
        <taxon>Pistacia</taxon>
    </lineage>
</organism>
<dbReference type="EMBL" id="CM047909">
    <property type="protein sequence ID" value="KAJ0080557.1"/>
    <property type="molecule type" value="Genomic_DNA"/>
</dbReference>
<name>A0ACC1A2M5_9ROSI</name>
<comment type="caution">
    <text evidence="1">The sequence shown here is derived from an EMBL/GenBank/DDBJ whole genome shotgun (WGS) entry which is preliminary data.</text>
</comment>
<evidence type="ECO:0000313" key="1">
    <source>
        <dbReference type="EMBL" id="KAJ0080557.1"/>
    </source>
</evidence>
<evidence type="ECO:0000313" key="2">
    <source>
        <dbReference type="Proteomes" id="UP001164250"/>
    </source>
</evidence>
<reference evidence="2" key="1">
    <citation type="journal article" date="2023" name="G3 (Bethesda)">
        <title>Genome assembly and association tests identify interacting loci associated with vigor, precocity, and sex in interspecific pistachio rootstocks.</title>
        <authorList>
            <person name="Palmer W."/>
            <person name="Jacygrad E."/>
            <person name="Sagayaradj S."/>
            <person name="Cavanaugh K."/>
            <person name="Han R."/>
            <person name="Bertier L."/>
            <person name="Beede B."/>
            <person name="Kafkas S."/>
            <person name="Golino D."/>
            <person name="Preece J."/>
            <person name="Michelmore R."/>
        </authorList>
    </citation>
    <scope>NUCLEOTIDE SEQUENCE [LARGE SCALE GENOMIC DNA]</scope>
</reference>
<proteinExistence type="predicted"/>
<protein>
    <submittedName>
        <fullName evidence="1">Uncharacterized protein</fullName>
    </submittedName>
</protein>
<keyword evidence="2" id="KW-1185">Reference proteome</keyword>
<dbReference type="Proteomes" id="UP001164250">
    <property type="component" value="Chromosome 13"/>
</dbReference>
<sequence length="108" mass="12015">MSWLIRELRSGIYCNLSNWHGRVTNSNNVRGIKLFHIFPTNVKGSAGSLLVFTNATCGLIILYSFNVMMEWSSAGVCGLTILFVAKIVPETKGRTLEEIQASMSLFNQ</sequence>
<accession>A0ACC1A2M5</accession>
<gene>
    <name evidence="1" type="ORF">Patl1_22706</name>
</gene>